<name>A0A6L6IPL1_9ENTR</name>
<dbReference type="Pfam" id="PF20249">
    <property type="entry name" value="VasX_N"/>
    <property type="match status" value="1"/>
</dbReference>
<dbReference type="InterPro" id="IPR048126">
    <property type="entry name" value="Toxin_VasX"/>
</dbReference>
<dbReference type="AlphaFoldDB" id="A0A6L6IPL1"/>
<proteinExistence type="predicted"/>
<reference evidence="2 3" key="1">
    <citation type="submission" date="2019-11" db="EMBL/GenBank/DDBJ databases">
        <title>Escherichia alba sp. nov. isolated from the gut of plastic-eating superworms Zophobas atratus.</title>
        <authorList>
            <person name="Yang Y."/>
        </authorList>
    </citation>
    <scope>NUCLEOTIDE SEQUENCE [LARGE SCALE GENOMIC DNA]</scope>
    <source>
        <strain evidence="3">BIT-B35</strain>
    </source>
</reference>
<evidence type="ECO:0000313" key="3">
    <source>
        <dbReference type="Proteomes" id="UP000477739"/>
    </source>
</evidence>
<feature type="domain" description="Toxin VasX N-terminal region" evidence="1">
    <location>
        <begin position="5"/>
        <end position="41"/>
    </location>
</feature>
<evidence type="ECO:0000259" key="1">
    <source>
        <dbReference type="Pfam" id="PF20249"/>
    </source>
</evidence>
<dbReference type="Proteomes" id="UP000477739">
    <property type="component" value="Unassembled WGS sequence"/>
</dbReference>
<evidence type="ECO:0000313" key="2">
    <source>
        <dbReference type="EMBL" id="MTH48802.1"/>
    </source>
</evidence>
<accession>A0A6L6IPL1</accession>
<comment type="caution">
    <text evidence="2">The sequence shown here is derived from an EMBL/GenBank/DDBJ whole genome shotgun (WGS) entry which is preliminary data.</text>
</comment>
<gene>
    <name evidence="2" type="ORF">GJV78_21720</name>
</gene>
<dbReference type="NCBIfam" id="NF041559">
    <property type="entry name" value="BTH_I2691_fam"/>
    <property type="match status" value="1"/>
</dbReference>
<dbReference type="InterPro" id="IPR046864">
    <property type="entry name" value="VasX_N"/>
</dbReference>
<dbReference type="EMBL" id="WMJZ01000061">
    <property type="protein sequence ID" value="MTH48802.1"/>
    <property type="molecule type" value="Genomic_DNA"/>
</dbReference>
<protein>
    <recommendedName>
        <fullName evidence="1">Toxin VasX N-terminal region domain-containing protein</fullName>
    </recommendedName>
</protein>
<keyword evidence="3" id="KW-1185">Reference proteome</keyword>
<sequence>MLENDIWIAFTQCKWTKATLDRYGENEEVRQRRMQRLRASQWRMSGQMAGAGEATEESLSSVLDYVPGQGDMLSPAMMLPCEGPVAPVSYTERNCYHLSEETLPQWQRWLDSLMGDSHKERCAIQPQWTLYPWRTNRKADNTLQQMRQRGVKPDGTPVMPLIMALHDATGITHELTGWANGILALQQKFAEERAVEFSTLNLINGVKQLITNSRYPGYSERLETLTIDQQAMDIAYQRYLEEAKNNGTDPRDIVSREEYEARYIRRRQKTLEDEIAGDVMAKYTGMLDQHRMDSFTESVEILATRVGNLLEWLIDYRVRWLQNPHFVAAAQDFCSDDPQDNLNYREIVAFALSMININVAGQALLDRWIAEYSTTSEQNLVWRTLFYNNPQMMAEAEPLLNDLRQPASETVSTDQVNNFFVANAAKLNKLLKGFEKATSAMNSPLSPDAVLSQRVLYRMDQYMASVGARIFSPNGIGRILDSMHNVIVHTLFSLSAGKSVAQIKSFASHYFGWAWERHTYVAGQFFYNPDKAITRSNLKLAHSRFAKLNEAFAEYGRTPKGATAFRATSIKILVTFMNIVEVYNQLEHSKGDAVSIAKITSAALATAGGVVDITMPAMKKAWEGKNGLLYLKMSGAGFAMAASAISLGLDVKSFGKEIQGEKRNIYYGLYLLKLFNDAAVLIKANGKLMEALIARFGWQTFGRPGEIWLGKLAKPGFTALGVEWIGLLASWQAAVLIMLVEYIVTEYVIRDELQQWLKQGIFGTGNTLNTDGIAPEKADAEIARSRESLIDALRKISGPDAKR</sequence>
<organism evidence="2 3">
    <name type="scientific">Intestinirhabdus alba</name>
    <dbReference type="NCBI Taxonomy" id="2899544"/>
    <lineage>
        <taxon>Bacteria</taxon>
        <taxon>Pseudomonadati</taxon>
        <taxon>Pseudomonadota</taxon>
        <taxon>Gammaproteobacteria</taxon>
        <taxon>Enterobacterales</taxon>
        <taxon>Enterobacteriaceae</taxon>
        <taxon>Intestinirhabdus</taxon>
    </lineage>
</organism>